<name>A0A1I5LBS8_9SPHN</name>
<dbReference type="GO" id="GO:0008237">
    <property type="term" value="F:metallopeptidase activity"/>
    <property type="evidence" value="ECO:0007669"/>
    <property type="project" value="UniProtKB-KW"/>
</dbReference>
<evidence type="ECO:0000256" key="3">
    <source>
        <dbReference type="ARBA" id="ARBA00022801"/>
    </source>
</evidence>
<dbReference type="EMBL" id="FOWZ01000001">
    <property type="protein sequence ID" value="SFO94829.1"/>
    <property type="molecule type" value="Genomic_DNA"/>
</dbReference>
<feature type="domain" description="MPN" evidence="6">
    <location>
        <begin position="71"/>
        <end position="193"/>
    </location>
</feature>
<keyword evidence="4" id="KW-0862">Zinc</keyword>
<evidence type="ECO:0000256" key="2">
    <source>
        <dbReference type="ARBA" id="ARBA00022723"/>
    </source>
</evidence>
<accession>A0A1I5LBS8</accession>
<keyword evidence="8" id="KW-1185">Reference proteome</keyword>
<dbReference type="InterPro" id="IPR025657">
    <property type="entry name" value="RadC_JAB"/>
</dbReference>
<dbReference type="RefSeq" id="WP_245755786.1">
    <property type="nucleotide sequence ID" value="NZ_FOWZ01000001.1"/>
</dbReference>
<evidence type="ECO:0000313" key="7">
    <source>
        <dbReference type="EMBL" id="SFO94829.1"/>
    </source>
</evidence>
<dbReference type="PANTHER" id="PTHR30471">
    <property type="entry name" value="DNA REPAIR PROTEIN RADC"/>
    <property type="match status" value="1"/>
</dbReference>
<keyword evidence="5" id="KW-0482">Metalloprotease</keyword>
<evidence type="ECO:0000256" key="5">
    <source>
        <dbReference type="ARBA" id="ARBA00023049"/>
    </source>
</evidence>
<dbReference type="PROSITE" id="PS50249">
    <property type="entry name" value="MPN"/>
    <property type="match status" value="1"/>
</dbReference>
<keyword evidence="1" id="KW-0645">Protease</keyword>
<dbReference type="GO" id="GO:0046872">
    <property type="term" value="F:metal ion binding"/>
    <property type="evidence" value="ECO:0007669"/>
    <property type="project" value="UniProtKB-KW"/>
</dbReference>
<dbReference type="PANTHER" id="PTHR30471:SF3">
    <property type="entry name" value="UPF0758 PROTEIN YEES-RELATED"/>
    <property type="match status" value="1"/>
</dbReference>
<dbReference type="STRING" id="604088.SAMN04488060_0908"/>
<keyword evidence="2" id="KW-0479">Metal-binding</keyword>
<dbReference type="Proteomes" id="UP000199331">
    <property type="component" value="Unassembled WGS sequence"/>
</dbReference>
<organism evidence="7 8">
    <name type="scientific">Qipengyuania nanhaisediminis</name>
    <dbReference type="NCBI Taxonomy" id="604088"/>
    <lineage>
        <taxon>Bacteria</taxon>
        <taxon>Pseudomonadati</taxon>
        <taxon>Pseudomonadota</taxon>
        <taxon>Alphaproteobacteria</taxon>
        <taxon>Sphingomonadales</taxon>
        <taxon>Erythrobacteraceae</taxon>
        <taxon>Qipengyuania</taxon>
    </lineage>
</organism>
<evidence type="ECO:0000313" key="8">
    <source>
        <dbReference type="Proteomes" id="UP000199331"/>
    </source>
</evidence>
<dbReference type="InterPro" id="IPR001405">
    <property type="entry name" value="UPF0758"/>
</dbReference>
<evidence type="ECO:0000259" key="6">
    <source>
        <dbReference type="PROSITE" id="PS50249"/>
    </source>
</evidence>
<dbReference type="PROSITE" id="PS01302">
    <property type="entry name" value="UPF0758"/>
    <property type="match status" value="1"/>
</dbReference>
<keyword evidence="3" id="KW-0378">Hydrolase</keyword>
<dbReference type="InterPro" id="IPR037518">
    <property type="entry name" value="MPN"/>
</dbReference>
<evidence type="ECO:0000256" key="4">
    <source>
        <dbReference type="ARBA" id="ARBA00022833"/>
    </source>
</evidence>
<reference evidence="8" key="1">
    <citation type="submission" date="2016-10" db="EMBL/GenBank/DDBJ databases">
        <authorList>
            <person name="Varghese N."/>
            <person name="Submissions S."/>
        </authorList>
    </citation>
    <scope>NUCLEOTIDE SEQUENCE [LARGE SCALE GENOMIC DNA]</scope>
    <source>
        <strain evidence="8">CGMCC 1.7715</strain>
    </source>
</reference>
<dbReference type="Pfam" id="PF04002">
    <property type="entry name" value="RadC"/>
    <property type="match status" value="1"/>
</dbReference>
<dbReference type="Gene3D" id="3.40.140.10">
    <property type="entry name" value="Cytidine Deaminase, domain 2"/>
    <property type="match status" value="1"/>
</dbReference>
<dbReference type="GO" id="GO:0006508">
    <property type="term" value="P:proteolysis"/>
    <property type="evidence" value="ECO:0007669"/>
    <property type="project" value="UniProtKB-KW"/>
</dbReference>
<sequence>MLEGRHPDPGKAAEQLLSQSSPIVSLHGMQAGDRETVGPVCPQRWTLGMVLARWLVRLGLTREEPVPSEPLTETRSELRQKLFDSMSRLETERMVAIFADSAGRIISQELVAEGDKGQLRLSLRQLFTKALKRDAKRMIIAHNHPSGCASPSENDVSSTRRLDEYARSLGITLEDHLIIGAADITSMRTLGLLA</sequence>
<protein>
    <submittedName>
        <fullName evidence="7">RadC-like JAB domain-containing protein</fullName>
    </submittedName>
</protein>
<gene>
    <name evidence="7" type="ORF">SAMN04488060_0908</name>
</gene>
<proteinExistence type="predicted"/>
<dbReference type="InterPro" id="IPR020891">
    <property type="entry name" value="UPF0758_CS"/>
</dbReference>
<evidence type="ECO:0000256" key="1">
    <source>
        <dbReference type="ARBA" id="ARBA00022670"/>
    </source>
</evidence>
<dbReference type="AlphaFoldDB" id="A0A1I5LBS8"/>